<evidence type="ECO:0000313" key="1">
    <source>
        <dbReference type="EMBL" id="AFU68811.1"/>
    </source>
</evidence>
<organism evidence="1 2">
    <name type="scientific">Psychroflexus torquis (strain ATCC 700755 / CIP 106069 / ACAM 623)</name>
    <dbReference type="NCBI Taxonomy" id="313595"/>
    <lineage>
        <taxon>Bacteria</taxon>
        <taxon>Pseudomonadati</taxon>
        <taxon>Bacteroidota</taxon>
        <taxon>Flavobacteriia</taxon>
        <taxon>Flavobacteriales</taxon>
        <taxon>Flavobacteriaceae</taxon>
        <taxon>Psychroflexus</taxon>
    </lineage>
</organism>
<dbReference type="InterPro" id="IPR010982">
    <property type="entry name" value="Lambda_DNA-bd_dom_sf"/>
</dbReference>
<sequence>MRDNYHETIIMRQFEVFKSEYIYIKTQLNSIMDKKNHNRIKAVLAEKNVSSKDLAKQLSKTESTVRGSYLVL</sequence>
<keyword evidence="2" id="KW-1185">Reference proteome</keyword>
<dbReference type="Proteomes" id="UP000008514">
    <property type="component" value="Chromosome"/>
</dbReference>
<dbReference type="RefSeq" id="WP_015024395.1">
    <property type="nucleotide sequence ID" value="NC_018721.1"/>
</dbReference>
<reference evidence="1" key="2">
    <citation type="submission" date="2012-09" db="EMBL/GenBank/DDBJ databases">
        <title>The complete sequence of Psychroflexus torquis an extreme psychrophile from sea-ice that is stimulated by light.</title>
        <authorList>
            <person name="Feng S."/>
            <person name="Powell S.M."/>
            <person name="Bowman J.P."/>
        </authorList>
    </citation>
    <scope>NUCLEOTIDE SEQUENCE [LARGE SCALE GENOMIC DNA]</scope>
    <source>
        <strain evidence="1">ATCC 700755</strain>
    </source>
</reference>
<dbReference type="AlphaFoldDB" id="K4II96"/>
<accession>K4II96</accession>
<dbReference type="EMBL" id="CP003879">
    <property type="protein sequence ID" value="AFU68811.1"/>
    <property type="molecule type" value="Genomic_DNA"/>
</dbReference>
<name>K4II96_PSYTT</name>
<dbReference type="GO" id="GO:0003677">
    <property type="term" value="F:DNA binding"/>
    <property type="evidence" value="ECO:0007669"/>
    <property type="project" value="InterPro"/>
</dbReference>
<dbReference type="Gene3D" id="1.10.260.40">
    <property type="entry name" value="lambda repressor-like DNA-binding domains"/>
    <property type="match status" value="1"/>
</dbReference>
<evidence type="ECO:0000313" key="2">
    <source>
        <dbReference type="Proteomes" id="UP000008514"/>
    </source>
</evidence>
<protein>
    <submittedName>
        <fullName evidence="1">Uncharacterized protein</fullName>
    </submittedName>
</protein>
<gene>
    <name evidence="1" type="ordered locus">P700755_002018</name>
</gene>
<dbReference type="KEGG" id="ptq:P700755_002018"/>
<proteinExistence type="predicted"/>
<dbReference type="HOGENOM" id="CLU_2719406_0_0_10"/>
<reference evidence="1" key="1">
    <citation type="submission" date="2006-03" db="EMBL/GenBank/DDBJ databases">
        <authorList>
            <person name="Bowman J."/>
            <person name="Ferriera S."/>
            <person name="Johnson J."/>
            <person name="Kravitz S."/>
            <person name="Halpern A."/>
            <person name="Remington K."/>
            <person name="Beeson K."/>
            <person name="Tran B."/>
            <person name="Rogers Y.-H."/>
            <person name="Friedman R."/>
            <person name="Venter J.C."/>
        </authorList>
    </citation>
    <scope>NUCLEOTIDE SEQUENCE [LARGE SCALE GENOMIC DNA]</scope>
    <source>
        <strain evidence="1">ATCC 700755</strain>
    </source>
</reference>